<dbReference type="Proteomes" id="UP001320706">
    <property type="component" value="Unassembled WGS sequence"/>
</dbReference>
<protein>
    <submittedName>
        <fullName evidence="1">Uncharacterized protein</fullName>
    </submittedName>
</protein>
<name>A0ACC3S6G8_9PEZI</name>
<dbReference type="EMBL" id="JAMKPW020000043">
    <property type="protein sequence ID" value="KAK8194385.1"/>
    <property type="molecule type" value="Genomic_DNA"/>
</dbReference>
<evidence type="ECO:0000313" key="2">
    <source>
        <dbReference type="Proteomes" id="UP001320706"/>
    </source>
</evidence>
<comment type="caution">
    <text evidence="1">The sequence shown here is derived from an EMBL/GenBank/DDBJ whole genome shotgun (WGS) entry which is preliminary data.</text>
</comment>
<sequence length="702" mass="75495">MPEKTLWEKTRTGGKVGFDKLYGWVDKLGAPVNKLSNKLGSEAFWPTTLDKESDKAARILRSFCKDGFYQEETVSTTEGPKAKQKVLKKIPSEVIRNAKGLAIFTTMRTGLWVSGAGGSGILVGRTADGSWSPPSGIMLHTAGLGFLVGVDIYDCVVVINTQKALDAFSKLRCTLGGEISAVAGPVGAGGMLETEIHKRQAPVFTYLKSRGFYAGIQIDGTIVLERTDENERFYGQKLSVGEIMAGKVRHPPYELKMLFETIKAAQGDKDVNEDILPSEPPPGDYEIEDSKHMFGVPDKEDPDPYGVLALEKEGFEIREAGTQKRASWEQFSFQPAPTSPLYSTFGRGSSDRDSRSIMTLSRQGSHKRDSNMSPMVNGAGSLNHLLQAEKRQTSMTDMSTQTDFPEPPSPGRSSVRSSIFSGRRTSLTNVPENGIAPPSPAFASPSAGHSPSPSHSVRANGSTVSGHRKSKSLSRSNSPPQAKASTPSPTSSPDPEPDHDHDADAEDTAEDTDAAIEEPVVHAVFQRAAAPQAISKARLVTVPKRVPPRLPPRNPNRKGPLVIGGDQAGISPVTSPTLGTSETGSVRSASPTTVRGEESVPSSPRPNIDVNATNAMGDVKAEEEVGGVRDRVEEMELVGGDVGDVTSGEETQQERDPWAKVMEKRRSSPDSVDVPGSFHSLPATPVEEEERKVGEEEGREFA</sequence>
<reference evidence="1" key="1">
    <citation type="submission" date="2024-02" db="EMBL/GenBank/DDBJ databases">
        <title>Metagenome Assembled Genome of Zalaria obscura JY119.</title>
        <authorList>
            <person name="Vighnesh L."/>
            <person name="Jagadeeshwari U."/>
            <person name="Venkata Ramana C."/>
            <person name="Sasikala C."/>
        </authorList>
    </citation>
    <scope>NUCLEOTIDE SEQUENCE</scope>
    <source>
        <strain evidence="1">JY119</strain>
    </source>
</reference>
<organism evidence="1 2">
    <name type="scientific">Zalaria obscura</name>
    <dbReference type="NCBI Taxonomy" id="2024903"/>
    <lineage>
        <taxon>Eukaryota</taxon>
        <taxon>Fungi</taxon>
        <taxon>Dikarya</taxon>
        <taxon>Ascomycota</taxon>
        <taxon>Pezizomycotina</taxon>
        <taxon>Dothideomycetes</taxon>
        <taxon>Dothideomycetidae</taxon>
        <taxon>Dothideales</taxon>
        <taxon>Zalariaceae</taxon>
        <taxon>Zalaria</taxon>
    </lineage>
</organism>
<proteinExistence type="predicted"/>
<accession>A0ACC3S6G8</accession>
<gene>
    <name evidence="1" type="ORF">M8818_007575</name>
</gene>
<evidence type="ECO:0000313" key="1">
    <source>
        <dbReference type="EMBL" id="KAK8194385.1"/>
    </source>
</evidence>
<keyword evidence="2" id="KW-1185">Reference proteome</keyword>